<accession>A0A7X3FM18</accession>
<protein>
    <submittedName>
        <fullName evidence="1">Uncharacterized protein</fullName>
    </submittedName>
</protein>
<name>A0A7X3FM18_9BACL</name>
<organism evidence="1 2">
    <name type="scientific">Paenibacillus lutrae</name>
    <dbReference type="NCBI Taxonomy" id="2078573"/>
    <lineage>
        <taxon>Bacteria</taxon>
        <taxon>Bacillati</taxon>
        <taxon>Bacillota</taxon>
        <taxon>Bacilli</taxon>
        <taxon>Bacillales</taxon>
        <taxon>Paenibacillaceae</taxon>
        <taxon>Paenibacillus</taxon>
    </lineage>
</organism>
<dbReference type="Proteomes" id="UP000490800">
    <property type="component" value="Unassembled WGS sequence"/>
</dbReference>
<gene>
    <name evidence="1" type="ORF">EDM21_21770</name>
</gene>
<evidence type="ECO:0000313" key="1">
    <source>
        <dbReference type="EMBL" id="MVP02112.1"/>
    </source>
</evidence>
<dbReference type="EMBL" id="RHLK01000018">
    <property type="protein sequence ID" value="MVP02112.1"/>
    <property type="molecule type" value="Genomic_DNA"/>
</dbReference>
<proteinExistence type="predicted"/>
<evidence type="ECO:0000313" key="2">
    <source>
        <dbReference type="Proteomes" id="UP000490800"/>
    </source>
</evidence>
<dbReference type="RefSeq" id="WP_157338540.1">
    <property type="nucleotide sequence ID" value="NZ_RHLK01000018.1"/>
</dbReference>
<dbReference type="AlphaFoldDB" id="A0A7X3FM18"/>
<comment type="caution">
    <text evidence="1">The sequence shown here is derived from an EMBL/GenBank/DDBJ whole genome shotgun (WGS) entry which is preliminary data.</text>
</comment>
<keyword evidence="2" id="KW-1185">Reference proteome</keyword>
<sequence length="64" mass="7742">MEAYMWIKNDDENYAVYLVYKLFEDQNTPMRQFLDVKDSKEEAEEFARSFTGLLNSSEIRYQET</sequence>
<reference evidence="1 2" key="1">
    <citation type="journal article" date="2019" name="Microorganisms">
        <title>Paenibacillus lutrae sp. nov., A Chitinolytic Species Isolated from A River Otter in Castril Natural Park, Granada, Spain.</title>
        <authorList>
            <person name="Rodriguez M."/>
            <person name="Reina J.C."/>
            <person name="Bejar V."/>
            <person name="Llamas I."/>
        </authorList>
    </citation>
    <scope>NUCLEOTIDE SEQUENCE [LARGE SCALE GENOMIC DNA]</scope>
    <source>
        <strain evidence="1 2">N10</strain>
    </source>
</reference>